<dbReference type="Proteomes" id="UP000254031">
    <property type="component" value="Unassembled WGS sequence"/>
</dbReference>
<dbReference type="Pfam" id="PF09829">
    <property type="entry name" value="DUF2057"/>
    <property type="match status" value="1"/>
</dbReference>
<proteinExistence type="inferred from homology"/>
<feature type="chain" id="PRO_5016912505" evidence="3">
    <location>
        <begin position="22"/>
        <end position="207"/>
    </location>
</feature>
<dbReference type="InterPro" id="IPR018635">
    <property type="entry name" value="UPF0319"/>
</dbReference>
<organism evidence="4 5">
    <name type="scientific">Mannheimia haemolytica</name>
    <name type="common">Pasteurella haemolytica</name>
    <dbReference type="NCBI Taxonomy" id="75985"/>
    <lineage>
        <taxon>Bacteria</taxon>
        <taxon>Pseudomonadati</taxon>
        <taxon>Pseudomonadota</taxon>
        <taxon>Gammaproteobacteria</taxon>
        <taxon>Pasteurellales</taxon>
        <taxon>Pasteurellaceae</taxon>
        <taxon>Mannheimia</taxon>
    </lineage>
</organism>
<feature type="signal peptide" evidence="3">
    <location>
        <begin position="1"/>
        <end position="21"/>
    </location>
</feature>
<evidence type="ECO:0000256" key="2">
    <source>
        <dbReference type="ARBA" id="ARBA00022729"/>
    </source>
</evidence>
<dbReference type="AlphaFoldDB" id="A0A378NCX6"/>
<gene>
    <name evidence="4" type="ORF">NCTC9380_00832</name>
</gene>
<keyword evidence="2 3" id="KW-0732">Signal</keyword>
<evidence type="ECO:0000313" key="4">
    <source>
        <dbReference type="EMBL" id="STY65565.1"/>
    </source>
</evidence>
<dbReference type="EMBL" id="UGPL01000006">
    <property type="protein sequence ID" value="STY65565.1"/>
    <property type="molecule type" value="Genomic_DNA"/>
</dbReference>
<evidence type="ECO:0000256" key="3">
    <source>
        <dbReference type="SAM" id="SignalP"/>
    </source>
</evidence>
<accession>A0A378NCX6</accession>
<evidence type="ECO:0000256" key="1">
    <source>
        <dbReference type="ARBA" id="ARBA00008490"/>
    </source>
</evidence>
<protein>
    <submittedName>
        <fullName evidence="4">Uncharacterized protein conserved in bacteria (DUF2057)</fullName>
    </submittedName>
</protein>
<dbReference type="RefSeq" id="WP_020831265.1">
    <property type="nucleotide sequence ID" value="NZ_CP017484.1"/>
</dbReference>
<dbReference type="PANTHER" id="PTHR38108">
    <property type="entry name" value="UPF0319 PROTEIN YCCT"/>
    <property type="match status" value="1"/>
</dbReference>
<comment type="similarity">
    <text evidence="1">Belongs to the UPF0319 family.</text>
</comment>
<sequence length="207" mass="22847">MKLTKIALSLTALVVSSMSVAGTLSTSSMVDILAFDGQRVKSGTTSVQMSENKTHQVVVEVGGTVEGDFFTSDQIILTFQGSAENAKLETPRLNSKLDLRKFQENQTVAIKTDSGKVISHKQDFLKGEGFLAKTRVEDNLTKYNLAKKTASVEQFATAPLEAKGQIVVDTNKVSQEELQLLFRKADKDTQKRFLEWAKKNINVEDQT</sequence>
<evidence type="ECO:0000313" key="5">
    <source>
        <dbReference type="Proteomes" id="UP000254031"/>
    </source>
</evidence>
<dbReference type="PANTHER" id="PTHR38108:SF1">
    <property type="entry name" value="UPF0319 PROTEIN YCCT"/>
    <property type="match status" value="1"/>
</dbReference>
<reference evidence="4 5" key="1">
    <citation type="submission" date="2018-06" db="EMBL/GenBank/DDBJ databases">
        <authorList>
            <consortium name="Pathogen Informatics"/>
            <person name="Doyle S."/>
        </authorList>
    </citation>
    <scope>NUCLEOTIDE SEQUENCE [LARGE SCALE GENOMIC DNA]</scope>
    <source>
        <strain evidence="4 5">NCTC9380</strain>
    </source>
</reference>
<name>A0A378NCX6_MANHA</name>